<proteinExistence type="predicted"/>
<protein>
    <submittedName>
        <fullName evidence="2">Uncharacterized protein</fullName>
    </submittedName>
</protein>
<accession>A0A915J017</accession>
<dbReference type="WBParaSite" id="nRc.2.0.1.t19032-RA">
    <property type="protein sequence ID" value="nRc.2.0.1.t19032-RA"/>
    <property type="gene ID" value="nRc.2.0.1.g19032"/>
</dbReference>
<sequence>LDCVCRNSDCCVDHFKRVQFCTRFSQKCQNKERGKGSHQPVNVVPCGSASCGFLRNVEKQ</sequence>
<reference evidence="2" key="1">
    <citation type="submission" date="2022-11" db="UniProtKB">
        <authorList>
            <consortium name="WormBaseParasite"/>
        </authorList>
    </citation>
    <scope>IDENTIFICATION</scope>
</reference>
<name>A0A915J017_ROMCU</name>
<evidence type="ECO:0000313" key="2">
    <source>
        <dbReference type="WBParaSite" id="nRc.2.0.1.t19032-RA"/>
    </source>
</evidence>
<keyword evidence="1" id="KW-1185">Reference proteome</keyword>
<organism evidence="1 2">
    <name type="scientific">Romanomermis culicivorax</name>
    <name type="common">Nematode worm</name>
    <dbReference type="NCBI Taxonomy" id="13658"/>
    <lineage>
        <taxon>Eukaryota</taxon>
        <taxon>Metazoa</taxon>
        <taxon>Ecdysozoa</taxon>
        <taxon>Nematoda</taxon>
        <taxon>Enoplea</taxon>
        <taxon>Dorylaimia</taxon>
        <taxon>Mermithida</taxon>
        <taxon>Mermithoidea</taxon>
        <taxon>Mermithidae</taxon>
        <taxon>Romanomermis</taxon>
    </lineage>
</organism>
<dbReference type="Proteomes" id="UP000887565">
    <property type="component" value="Unplaced"/>
</dbReference>
<evidence type="ECO:0000313" key="1">
    <source>
        <dbReference type="Proteomes" id="UP000887565"/>
    </source>
</evidence>
<dbReference type="AlphaFoldDB" id="A0A915J017"/>